<keyword evidence="2" id="KW-1185">Reference proteome</keyword>
<dbReference type="Gene3D" id="3.40.50.1820">
    <property type="entry name" value="alpha/beta hydrolase"/>
    <property type="match status" value="1"/>
</dbReference>
<protein>
    <submittedName>
        <fullName evidence="1">Phospholipase</fullName>
    </submittedName>
</protein>
<dbReference type="SUPFAM" id="SSF53474">
    <property type="entry name" value="alpha/beta-Hydrolases"/>
    <property type="match status" value="1"/>
</dbReference>
<dbReference type="Proteomes" id="UP000761574">
    <property type="component" value="Unassembled WGS sequence"/>
</dbReference>
<accession>A0ABQ4PLY8</accession>
<name>A0ABQ4PLY8_9GAMM</name>
<sequence length="472" mass="52120">MKLVFIHGWGVTSTTTYGELPQALVKLAPASLALQVQHIYLGRYISFNDAVTLDDIAIAFEAARLRELGDSEFSVITHSTGGPLIRQWLARYYGSATDGVSHLGQGGAGGSAEQLRASLSRSPLTHLVMLAPANHGSALAQLGKSRVSRLKAWFDGVEPGQQVLDWLELGSDGQYRLNLQWLNWDLLSAQIYPFVLTGESIDSALYDYVNSYTGEVGSDGVVRVCAANMNFVYGVLQQGEAQCRSYNGQFEQRFTLQQLKQPQQECAFEVLPRASHSHKKMGILNSVTRRNADKKPVVQRILACLSVTNSHDYRQLSAQMSHASASQRTGSPCCMLVLRISDHLGYRVTDFDLYLLAGDDYHPGKLPRGLVIDKQRNSVNGNVITLYLDARKLAKISAGKLGIKLVARPESGFTYYKSAEFHCMPAQLAQLITADKTLMLDLIIQRHIAANTVQLTHVGEEPDFKQTKAKDY</sequence>
<dbReference type="InterPro" id="IPR029058">
    <property type="entry name" value="AB_hydrolase_fold"/>
</dbReference>
<evidence type="ECO:0000313" key="1">
    <source>
        <dbReference type="EMBL" id="GIU48446.1"/>
    </source>
</evidence>
<reference evidence="1 2" key="1">
    <citation type="submission" date="2021-05" db="EMBL/GenBank/DDBJ databases">
        <title>Molecular characterization for Shewanella algae harboring chromosomal blaOXA-55-like strains isolated from clinical and environment sample.</title>
        <authorList>
            <person name="Ohama Y."/>
            <person name="Aoki K."/>
            <person name="Harada S."/>
            <person name="Moriya K."/>
            <person name="Ishii Y."/>
            <person name="Tateda K."/>
        </authorList>
    </citation>
    <scope>NUCLEOTIDE SEQUENCE [LARGE SCALE GENOMIC DNA]</scope>
    <source>
        <strain evidence="1 2">LMG 23746</strain>
    </source>
</reference>
<proteinExistence type="predicted"/>
<organism evidence="1 2">
    <name type="scientific">Shewanella algidipiscicola</name>
    <dbReference type="NCBI Taxonomy" id="614070"/>
    <lineage>
        <taxon>Bacteria</taxon>
        <taxon>Pseudomonadati</taxon>
        <taxon>Pseudomonadota</taxon>
        <taxon>Gammaproteobacteria</taxon>
        <taxon>Alteromonadales</taxon>
        <taxon>Shewanellaceae</taxon>
        <taxon>Shewanella</taxon>
    </lineage>
</organism>
<dbReference type="RefSeq" id="WP_119978884.1">
    <property type="nucleotide sequence ID" value="NZ_BPFB01000029.1"/>
</dbReference>
<gene>
    <name evidence="1" type="ORF">TUM4630_24760</name>
</gene>
<comment type="caution">
    <text evidence="1">The sequence shown here is derived from an EMBL/GenBank/DDBJ whole genome shotgun (WGS) entry which is preliminary data.</text>
</comment>
<dbReference type="EMBL" id="BPFB01000029">
    <property type="protein sequence ID" value="GIU48446.1"/>
    <property type="molecule type" value="Genomic_DNA"/>
</dbReference>
<evidence type="ECO:0000313" key="2">
    <source>
        <dbReference type="Proteomes" id="UP000761574"/>
    </source>
</evidence>